<gene>
    <name evidence="6" type="ORF">CWE09_02445</name>
</gene>
<dbReference type="Proteomes" id="UP000288293">
    <property type="component" value="Unassembled WGS sequence"/>
</dbReference>
<comment type="caution">
    <text evidence="6">The sequence shown here is derived from an EMBL/GenBank/DDBJ whole genome shotgun (WGS) entry which is preliminary data.</text>
</comment>
<keyword evidence="3" id="KW-0175">Coiled coil</keyword>
<evidence type="ECO:0000256" key="3">
    <source>
        <dbReference type="SAM" id="Coils"/>
    </source>
</evidence>
<organism evidence="6 7">
    <name type="scientific">Aliidiomarina minuta</name>
    <dbReference type="NCBI Taxonomy" id="880057"/>
    <lineage>
        <taxon>Bacteria</taxon>
        <taxon>Pseudomonadati</taxon>
        <taxon>Pseudomonadota</taxon>
        <taxon>Gammaproteobacteria</taxon>
        <taxon>Alteromonadales</taxon>
        <taxon>Idiomarinaceae</taxon>
        <taxon>Aliidiomarina</taxon>
    </lineage>
</organism>
<feature type="domain" description="Photosynthesis system II assembly factor Ycf48/Hcf136-like" evidence="5">
    <location>
        <begin position="176"/>
        <end position="261"/>
    </location>
</feature>
<evidence type="ECO:0000313" key="7">
    <source>
        <dbReference type="Proteomes" id="UP000288293"/>
    </source>
</evidence>
<evidence type="ECO:0000256" key="1">
    <source>
        <dbReference type="ARBA" id="ARBA00022531"/>
    </source>
</evidence>
<accession>A0A432W6B6</accession>
<dbReference type="Gene3D" id="2.130.10.10">
    <property type="entry name" value="YVTN repeat-like/Quinoprotein amine dehydrogenase"/>
    <property type="match status" value="2"/>
</dbReference>
<sequence>MRMIALLVALVAGVSLQTVAATNESENNQYDVIYEPSPQVPNAQQAVFTNIASYLDHSIAVGAFGTILIREGGGDWQQVEVPTSVLLTSISYADANHIWVSGHDGVILRSQDAGASWQRIMDGYELLEMEYPWLQEREQELQQAIENAEDEDEAYEYEYLLDELSFMIQAAEIQFDVGPTKPFLDVHFIDVETGFALGAYGTLLRTTDAGNSWEILNDRLENPRGFHLNKMIHNDQGDLFIIGEAGLLFRSQDQGSNWDLLDSPYHGSLFGGLFDQQGRLWVYGLRGNVFISEDDGESFTSVEASTRYNINSGTVMADGTIVLAGHSGTLLFIDPQDLSVQRFEHISNTVLAGIMQDRGNELALVGRAGLLQFLYPAVPNR</sequence>
<dbReference type="PANTHER" id="PTHR47199:SF2">
    <property type="entry name" value="PHOTOSYSTEM II STABILITY_ASSEMBLY FACTOR HCF136, CHLOROPLASTIC"/>
    <property type="match status" value="1"/>
</dbReference>
<dbReference type="InterPro" id="IPR015943">
    <property type="entry name" value="WD40/YVTN_repeat-like_dom_sf"/>
</dbReference>
<feature type="chain" id="PRO_5019557342" description="Photosynthesis system II assembly factor Ycf48/Hcf136-like domain-containing protein" evidence="4">
    <location>
        <begin position="21"/>
        <end position="381"/>
    </location>
</feature>
<keyword evidence="7" id="KW-1185">Reference proteome</keyword>
<dbReference type="SUPFAM" id="SSF110296">
    <property type="entry name" value="Oligoxyloglucan reducing end-specific cellobiohydrolase"/>
    <property type="match status" value="1"/>
</dbReference>
<evidence type="ECO:0000259" key="5">
    <source>
        <dbReference type="Pfam" id="PF14870"/>
    </source>
</evidence>
<dbReference type="GO" id="GO:0015979">
    <property type="term" value="P:photosynthesis"/>
    <property type="evidence" value="ECO:0007669"/>
    <property type="project" value="UniProtKB-KW"/>
</dbReference>
<evidence type="ECO:0000256" key="4">
    <source>
        <dbReference type="SAM" id="SignalP"/>
    </source>
</evidence>
<proteinExistence type="predicted"/>
<dbReference type="OrthoDB" id="9813892at2"/>
<evidence type="ECO:0000313" key="6">
    <source>
        <dbReference type="EMBL" id="RUO25610.1"/>
    </source>
</evidence>
<keyword evidence="1" id="KW-0602">Photosynthesis</keyword>
<dbReference type="PANTHER" id="PTHR47199">
    <property type="entry name" value="PHOTOSYSTEM II STABILITY/ASSEMBLY FACTOR HCF136, CHLOROPLASTIC"/>
    <property type="match status" value="1"/>
</dbReference>
<evidence type="ECO:0000256" key="2">
    <source>
        <dbReference type="ARBA" id="ARBA00023276"/>
    </source>
</evidence>
<keyword evidence="2" id="KW-0604">Photosystem II</keyword>
<reference evidence="6 7" key="1">
    <citation type="journal article" date="2011" name="Front. Microbiol.">
        <title>Genomic signatures of strain selection and enhancement in Bacillus atrophaeus var. globigii, a historical biowarfare simulant.</title>
        <authorList>
            <person name="Gibbons H.S."/>
            <person name="Broomall S.M."/>
            <person name="McNew L.A."/>
            <person name="Daligault H."/>
            <person name="Chapman C."/>
            <person name="Bruce D."/>
            <person name="Karavis M."/>
            <person name="Krepps M."/>
            <person name="McGregor P.A."/>
            <person name="Hong C."/>
            <person name="Park K.H."/>
            <person name="Akmal A."/>
            <person name="Feldman A."/>
            <person name="Lin J.S."/>
            <person name="Chang W.E."/>
            <person name="Higgs B.W."/>
            <person name="Demirev P."/>
            <person name="Lindquist J."/>
            <person name="Liem A."/>
            <person name="Fochler E."/>
            <person name="Read T.D."/>
            <person name="Tapia R."/>
            <person name="Johnson S."/>
            <person name="Bishop-Lilly K.A."/>
            <person name="Detter C."/>
            <person name="Han C."/>
            <person name="Sozhamannan S."/>
            <person name="Rosenzweig C.N."/>
            <person name="Skowronski E.W."/>
        </authorList>
    </citation>
    <scope>NUCLEOTIDE SEQUENCE [LARGE SCALE GENOMIC DNA]</scope>
    <source>
        <strain evidence="6 7">MLST1</strain>
    </source>
</reference>
<name>A0A432W6B6_9GAMM</name>
<dbReference type="Pfam" id="PF14870">
    <property type="entry name" value="PSII_BNR"/>
    <property type="match status" value="1"/>
</dbReference>
<dbReference type="EMBL" id="PIPL01000001">
    <property type="protein sequence ID" value="RUO25610.1"/>
    <property type="molecule type" value="Genomic_DNA"/>
</dbReference>
<feature type="signal peptide" evidence="4">
    <location>
        <begin position="1"/>
        <end position="20"/>
    </location>
</feature>
<keyword evidence="4" id="KW-0732">Signal</keyword>
<dbReference type="RefSeq" id="WP_126802353.1">
    <property type="nucleotide sequence ID" value="NZ_PIPL01000001.1"/>
</dbReference>
<feature type="coiled-coil region" evidence="3">
    <location>
        <begin position="131"/>
        <end position="158"/>
    </location>
</feature>
<dbReference type="GO" id="GO:0009523">
    <property type="term" value="C:photosystem II"/>
    <property type="evidence" value="ECO:0007669"/>
    <property type="project" value="UniProtKB-KW"/>
</dbReference>
<protein>
    <recommendedName>
        <fullName evidence="5">Photosynthesis system II assembly factor Ycf48/Hcf136-like domain-containing protein</fullName>
    </recommendedName>
</protein>
<dbReference type="InterPro" id="IPR028203">
    <property type="entry name" value="PSII_CF48-like_dom"/>
</dbReference>
<dbReference type="AlphaFoldDB" id="A0A432W6B6"/>